<accession>F9FE01</accession>
<feature type="compositionally biased region" description="Polar residues" evidence="1">
    <location>
        <begin position="1"/>
        <end position="16"/>
    </location>
</feature>
<feature type="region of interest" description="Disordered" evidence="1">
    <location>
        <begin position="1"/>
        <end position="49"/>
    </location>
</feature>
<name>F9FE01_FUSOF</name>
<evidence type="ECO:0000256" key="1">
    <source>
        <dbReference type="SAM" id="MobiDB-lite"/>
    </source>
</evidence>
<dbReference type="EMBL" id="AFQF01001472">
    <property type="protein sequence ID" value="EGU84848.1"/>
    <property type="molecule type" value="Genomic_DNA"/>
</dbReference>
<sequence>MQTVISGRQQSAVQSHRASEDEHHDIEHEPLRSLRQTRRPLEKDLSRHR</sequence>
<feature type="compositionally biased region" description="Basic and acidic residues" evidence="1">
    <location>
        <begin position="39"/>
        <end position="49"/>
    </location>
</feature>
<proteinExistence type="predicted"/>
<reference evidence="2" key="1">
    <citation type="journal article" date="2012" name="Mol. Plant Microbe Interact.">
        <title>A highly conserved effector in Fusarium oxysporum is required for full virulence on Arabidopsis.</title>
        <authorList>
            <person name="Thatcher L.F."/>
            <person name="Gardiner D.M."/>
            <person name="Kazan K."/>
            <person name="Manners J."/>
        </authorList>
    </citation>
    <scope>NUCLEOTIDE SEQUENCE [LARGE SCALE GENOMIC DNA]</scope>
    <source>
        <strain evidence="2">Fo5176</strain>
    </source>
</reference>
<feature type="compositionally biased region" description="Basic and acidic residues" evidence="1">
    <location>
        <begin position="17"/>
        <end position="32"/>
    </location>
</feature>
<organism evidence="2">
    <name type="scientific">Fusarium oxysporum (strain Fo5176)</name>
    <name type="common">Fusarium vascular wilt</name>
    <dbReference type="NCBI Taxonomy" id="660025"/>
    <lineage>
        <taxon>Eukaryota</taxon>
        <taxon>Fungi</taxon>
        <taxon>Dikarya</taxon>
        <taxon>Ascomycota</taxon>
        <taxon>Pezizomycotina</taxon>
        <taxon>Sordariomycetes</taxon>
        <taxon>Hypocreomycetidae</taxon>
        <taxon>Hypocreales</taxon>
        <taxon>Nectriaceae</taxon>
        <taxon>Fusarium</taxon>
        <taxon>Fusarium oxysporum species complex</taxon>
    </lineage>
</organism>
<dbReference type="AlphaFoldDB" id="F9FE01"/>
<gene>
    <name evidence="2" type="ORF">FOXB_04629</name>
</gene>
<protein>
    <submittedName>
        <fullName evidence="2">Uncharacterized protein</fullName>
    </submittedName>
</protein>
<comment type="caution">
    <text evidence="2">The sequence shown here is derived from an EMBL/GenBank/DDBJ whole genome shotgun (WGS) entry which is preliminary data.</text>
</comment>
<evidence type="ECO:0000313" key="2">
    <source>
        <dbReference type="EMBL" id="EGU84848.1"/>
    </source>
</evidence>